<evidence type="ECO:0000256" key="15">
    <source>
        <dbReference type="NCBIfam" id="TIGR00560"/>
    </source>
</evidence>
<dbReference type="InterPro" id="IPR004570">
    <property type="entry name" value="Phosphatidylglycerol_P_synth"/>
</dbReference>
<keyword evidence="13" id="KW-1208">Phospholipid metabolism</keyword>
<accession>A0A6B3L6P6</accession>
<proteinExistence type="inferred from homology"/>
<evidence type="ECO:0000313" key="17">
    <source>
        <dbReference type="EMBL" id="QQL44947.1"/>
    </source>
</evidence>
<evidence type="ECO:0000256" key="5">
    <source>
        <dbReference type="ARBA" id="ARBA00014944"/>
    </source>
</evidence>
<evidence type="ECO:0000256" key="14">
    <source>
        <dbReference type="ARBA" id="ARBA00048586"/>
    </source>
</evidence>
<protein>
    <recommendedName>
        <fullName evidence="5 15">CDP-diacylglycerol--glycerol-3-phosphate 3-phosphatidyltransferase</fullName>
        <ecNumber evidence="4 15">2.7.8.5</ecNumber>
    </recommendedName>
</protein>
<keyword evidence="11" id="KW-0472">Membrane</keyword>
<dbReference type="PROSITE" id="PS00379">
    <property type="entry name" value="CDP_ALCOHOL_P_TRANSF"/>
    <property type="match status" value="1"/>
</dbReference>
<dbReference type="AlphaFoldDB" id="A0A6B3L6P6"/>
<dbReference type="InterPro" id="IPR048254">
    <property type="entry name" value="CDP_ALCOHOL_P_TRANSF_CS"/>
</dbReference>
<sequence>MNIPNQLTLLRIVLSVIFVIVLSVDMANAYLWALIIFAIASITDFLDGHLARKWNLVTDFGKLMDPLADKILVAAALVLMVQHQDASGAPLLPAWFVIVILFREFLVTGVRMLALSSKTVIAADGWGKLKTIFQIVLICVILAERATVVDLGIDLSIAEPFLGYAIDGLFWVVLALTVYSGAGYFKGFLKTAEFK</sequence>
<comment type="subcellular location">
    <subcellularLocation>
        <location evidence="1">Membrane</location>
        <topology evidence="1">Multi-pass membrane protein</topology>
    </subcellularLocation>
</comment>
<gene>
    <name evidence="17" type="primary">pgsA</name>
    <name evidence="17" type="ORF">G3M56_013940</name>
</gene>
<dbReference type="KEGG" id="soa:G3M56_013940"/>
<dbReference type="GO" id="GO:0046474">
    <property type="term" value="P:glycerophospholipid biosynthetic process"/>
    <property type="evidence" value="ECO:0007669"/>
    <property type="project" value="TreeGrafter"/>
</dbReference>
<dbReference type="EMBL" id="CP066776">
    <property type="protein sequence ID" value="QQL44947.1"/>
    <property type="molecule type" value="Genomic_DNA"/>
</dbReference>
<dbReference type="InterPro" id="IPR000462">
    <property type="entry name" value="CDP-OH_P_trans"/>
</dbReference>
<keyword evidence="9" id="KW-1133">Transmembrane helix</keyword>
<evidence type="ECO:0000256" key="4">
    <source>
        <dbReference type="ARBA" id="ARBA00013170"/>
    </source>
</evidence>
<dbReference type="PANTHER" id="PTHR14269:SF62">
    <property type="entry name" value="CDP-DIACYLGLYCEROL--GLYCEROL-3-PHOSPHATE 3-PHOSPHATIDYLTRANSFERASE 1, CHLOROPLASTIC"/>
    <property type="match status" value="1"/>
</dbReference>
<keyword evidence="12" id="KW-0594">Phospholipid biosynthesis</keyword>
<evidence type="ECO:0000256" key="3">
    <source>
        <dbReference type="ARBA" id="ARBA00010441"/>
    </source>
</evidence>
<comment type="similarity">
    <text evidence="3 16">Belongs to the CDP-alcohol phosphatidyltransferase class-I family.</text>
</comment>
<dbReference type="GO" id="GO:0008444">
    <property type="term" value="F:CDP-diacylglycerol-glycerol-3-phosphate 3-phosphatidyltransferase activity"/>
    <property type="evidence" value="ECO:0007669"/>
    <property type="project" value="UniProtKB-UniRule"/>
</dbReference>
<dbReference type="GO" id="GO:0016020">
    <property type="term" value="C:membrane"/>
    <property type="evidence" value="ECO:0007669"/>
    <property type="project" value="UniProtKB-SubCell"/>
</dbReference>
<dbReference type="PIRSF" id="PIRSF000847">
    <property type="entry name" value="Phos_ph_gly_syn"/>
    <property type="match status" value="1"/>
</dbReference>
<evidence type="ECO:0000256" key="1">
    <source>
        <dbReference type="ARBA" id="ARBA00004141"/>
    </source>
</evidence>
<comment type="catalytic activity">
    <reaction evidence="14">
        <text>a CDP-1,2-diacyl-sn-glycerol + sn-glycerol 3-phosphate = a 1,2-diacyl-sn-glycero-3-phospho-(1'-sn-glycero-3'-phosphate) + CMP + H(+)</text>
        <dbReference type="Rhea" id="RHEA:12593"/>
        <dbReference type="ChEBI" id="CHEBI:15378"/>
        <dbReference type="ChEBI" id="CHEBI:57597"/>
        <dbReference type="ChEBI" id="CHEBI:58332"/>
        <dbReference type="ChEBI" id="CHEBI:60110"/>
        <dbReference type="ChEBI" id="CHEBI:60377"/>
        <dbReference type="EC" id="2.7.8.5"/>
    </reaction>
</comment>
<keyword evidence="18" id="KW-1185">Reference proteome</keyword>
<evidence type="ECO:0000256" key="8">
    <source>
        <dbReference type="ARBA" id="ARBA00022692"/>
    </source>
</evidence>
<evidence type="ECO:0000256" key="12">
    <source>
        <dbReference type="ARBA" id="ARBA00023209"/>
    </source>
</evidence>
<evidence type="ECO:0000256" key="13">
    <source>
        <dbReference type="ARBA" id="ARBA00023264"/>
    </source>
</evidence>
<keyword evidence="10" id="KW-0443">Lipid metabolism</keyword>
<reference evidence="17 18" key="1">
    <citation type="submission" date="2020-12" db="EMBL/GenBank/DDBJ databases">
        <title>Sulforoseuscoccus oceanibium gen. nov., sp. nov., a representative of the phylum Verrucomicrobia with special cytoplasmic membrane, and proposal of Sulforoseuscoccusaceae fam. nov.</title>
        <authorList>
            <person name="Xi F."/>
        </authorList>
    </citation>
    <scope>NUCLEOTIDE SEQUENCE [LARGE SCALE GENOMIC DNA]</scope>
    <source>
        <strain evidence="17 18">T37</strain>
    </source>
</reference>
<keyword evidence="7 16" id="KW-0808">Transferase</keyword>
<evidence type="ECO:0000313" key="18">
    <source>
        <dbReference type="Proteomes" id="UP000475117"/>
    </source>
</evidence>
<dbReference type="InterPro" id="IPR043130">
    <property type="entry name" value="CDP-OH_PTrfase_TM_dom"/>
</dbReference>
<evidence type="ECO:0000256" key="9">
    <source>
        <dbReference type="ARBA" id="ARBA00022989"/>
    </source>
</evidence>
<dbReference type="InterPro" id="IPR050324">
    <property type="entry name" value="CDP-alcohol_PTase-I"/>
</dbReference>
<dbReference type="EC" id="2.7.8.5" evidence="4 15"/>
<keyword evidence="6" id="KW-0444">Lipid biosynthesis</keyword>
<dbReference type="RefSeq" id="WP_164365313.1">
    <property type="nucleotide sequence ID" value="NZ_CP066776.1"/>
</dbReference>
<evidence type="ECO:0000256" key="10">
    <source>
        <dbReference type="ARBA" id="ARBA00023098"/>
    </source>
</evidence>
<keyword evidence="8" id="KW-0812">Transmembrane</keyword>
<dbReference type="Gene3D" id="1.20.120.1760">
    <property type="match status" value="1"/>
</dbReference>
<evidence type="ECO:0000256" key="7">
    <source>
        <dbReference type="ARBA" id="ARBA00022679"/>
    </source>
</evidence>
<dbReference type="NCBIfam" id="TIGR00560">
    <property type="entry name" value="pgsA"/>
    <property type="match status" value="1"/>
</dbReference>
<dbReference type="Proteomes" id="UP000475117">
    <property type="component" value="Chromosome"/>
</dbReference>
<name>A0A6B3L6P6_9BACT</name>
<evidence type="ECO:0000256" key="6">
    <source>
        <dbReference type="ARBA" id="ARBA00022516"/>
    </source>
</evidence>
<dbReference type="PANTHER" id="PTHR14269">
    <property type="entry name" value="CDP-DIACYLGLYCEROL--GLYCEROL-3-PHOSPHATE 3-PHOSPHATIDYLTRANSFERASE-RELATED"/>
    <property type="match status" value="1"/>
</dbReference>
<comment type="pathway">
    <text evidence="2">Phospholipid metabolism; phosphatidylglycerol biosynthesis; phosphatidylglycerol from CDP-diacylglycerol: step 1/2.</text>
</comment>
<organism evidence="17 18">
    <name type="scientific">Sulfuriroseicoccus oceanibius</name>
    <dbReference type="NCBI Taxonomy" id="2707525"/>
    <lineage>
        <taxon>Bacteria</taxon>
        <taxon>Pseudomonadati</taxon>
        <taxon>Verrucomicrobiota</taxon>
        <taxon>Verrucomicrobiia</taxon>
        <taxon>Verrucomicrobiales</taxon>
        <taxon>Verrucomicrobiaceae</taxon>
        <taxon>Sulfuriroseicoccus</taxon>
    </lineage>
</organism>
<dbReference type="Pfam" id="PF01066">
    <property type="entry name" value="CDP-OH_P_transf"/>
    <property type="match status" value="1"/>
</dbReference>
<evidence type="ECO:0000256" key="16">
    <source>
        <dbReference type="RuleBase" id="RU003750"/>
    </source>
</evidence>
<evidence type="ECO:0000256" key="2">
    <source>
        <dbReference type="ARBA" id="ARBA00005042"/>
    </source>
</evidence>
<evidence type="ECO:0000256" key="11">
    <source>
        <dbReference type="ARBA" id="ARBA00023136"/>
    </source>
</evidence>